<keyword evidence="2" id="KW-1185">Reference proteome</keyword>
<gene>
    <name evidence="1" type="ORF">M9H77_17558</name>
</gene>
<evidence type="ECO:0000313" key="2">
    <source>
        <dbReference type="Proteomes" id="UP001060085"/>
    </source>
</evidence>
<name>A0ACC0B4X1_CATRO</name>
<sequence>MNWDDQEAKELIHGLITRARARRSKHSLGGRKYNRPQEEVLRHEAWHEDNLLEDYGENPKVGQAYFGGSYGGQQEDKALKKIKWEVSSFKGERFDDEGKLSKLLIVYTISKDYSMEQVGGENDQASGRIGIDGKHPTVAVWGKLWVNVVEDPVLLKAKILGKLN</sequence>
<protein>
    <submittedName>
        <fullName evidence="1">Uncharacterized protein</fullName>
    </submittedName>
</protein>
<proteinExistence type="predicted"/>
<comment type="caution">
    <text evidence="1">The sequence shown here is derived from an EMBL/GenBank/DDBJ whole genome shotgun (WGS) entry which is preliminary data.</text>
</comment>
<dbReference type="Proteomes" id="UP001060085">
    <property type="component" value="Linkage Group LG04"/>
</dbReference>
<dbReference type="EMBL" id="CM044704">
    <property type="protein sequence ID" value="KAI5667705.1"/>
    <property type="molecule type" value="Genomic_DNA"/>
</dbReference>
<organism evidence="1 2">
    <name type="scientific">Catharanthus roseus</name>
    <name type="common">Madagascar periwinkle</name>
    <name type="synonym">Vinca rosea</name>
    <dbReference type="NCBI Taxonomy" id="4058"/>
    <lineage>
        <taxon>Eukaryota</taxon>
        <taxon>Viridiplantae</taxon>
        <taxon>Streptophyta</taxon>
        <taxon>Embryophyta</taxon>
        <taxon>Tracheophyta</taxon>
        <taxon>Spermatophyta</taxon>
        <taxon>Magnoliopsida</taxon>
        <taxon>eudicotyledons</taxon>
        <taxon>Gunneridae</taxon>
        <taxon>Pentapetalae</taxon>
        <taxon>asterids</taxon>
        <taxon>lamiids</taxon>
        <taxon>Gentianales</taxon>
        <taxon>Apocynaceae</taxon>
        <taxon>Rauvolfioideae</taxon>
        <taxon>Vinceae</taxon>
        <taxon>Catharanthinae</taxon>
        <taxon>Catharanthus</taxon>
    </lineage>
</organism>
<evidence type="ECO:0000313" key="1">
    <source>
        <dbReference type="EMBL" id="KAI5667705.1"/>
    </source>
</evidence>
<accession>A0ACC0B4X1</accession>
<reference evidence="2" key="1">
    <citation type="journal article" date="2023" name="Nat. Plants">
        <title>Single-cell RNA sequencing provides a high-resolution roadmap for understanding the multicellular compartmentation of specialized metabolism.</title>
        <authorList>
            <person name="Sun S."/>
            <person name="Shen X."/>
            <person name="Li Y."/>
            <person name="Li Y."/>
            <person name="Wang S."/>
            <person name="Li R."/>
            <person name="Zhang H."/>
            <person name="Shen G."/>
            <person name="Guo B."/>
            <person name="Wei J."/>
            <person name="Xu J."/>
            <person name="St-Pierre B."/>
            <person name="Chen S."/>
            <person name="Sun C."/>
        </authorList>
    </citation>
    <scope>NUCLEOTIDE SEQUENCE [LARGE SCALE GENOMIC DNA]</scope>
</reference>